<sequence length="237" mass="26770">VITQWLVRLSGSNSFENWDWRQRGAPPVDALVSVRRPHSSKRNRHIPVTAYSMTNGDHIVLESGLEHDLLRRVDRDPAVRRITAQPFRLAWAGSTPGFHIPDLLTLDVDGSVTVWDARPPEGQDDEFLRAVAETREACSAVGWAHEIFSGLELVERLNLLWLHGFRRPPPWLCRYERQILTAAQDGTTIEQLFALDQGDGEVISCIWHLVWTGALRADITAVLDPKSSVECPEAYHV</sequence>
<organism evidence="1 2">
    <name type="scientific">Mycobacterium rhizamassiliense</name>
    <dbReference type="NCBI Taxonomy" id="1841860"/>
    <lineage>
        <taxon>Bacteria</taxon>
        <taxon>Bacillati</taxon>
        <taxon>Actinomycetota</taxon>
        <taxon>Actinomycetes</taxon>
        <taxon>Mycobacteriales</taxon>
        <taxon>Mycobacteriaceae</taxon>
        <taxon>Mycobacterium</taxon>
    </lineage>
</organism>
<evidence type="ECO:0000313" key="2">
    <source>
        <dbReference type="Proteomes" id="UP000240988"/>
    </source>
</evidence>
<dbReference type="AlphaFoldDB" id="A0A2U3NQH9"/>
<reference evidence="1 2" key="1">
    <citation type="submission" date="2017-01" db="EMBL/GenBank/DDBJ databases">
        <authorList>
            <consortium name="Urmite Genomes"/>
        </authorList>
    </citation>
    <scope>NUCLEOTIDE SEQUENCE [LARGE SCALE GENOMIC DNA]</scope>
    <source>
        <strain evidence="1 2">AB57</strain>
    </source>
</reference>
<keyword evidence="2" id="KW-1185">Reference proteome</keyword>
<dbReference type="InterPro" id="IPR048000">
    <property type="entry name" value="TnsA-like"/>
</dbReference>
<proteinExistence type="predicted"/>
<feature type="non-terminal residue" evidence="1">
    <location>
        <position position="1"/>
    </location>
</feature>
<dbReference type="Proteomes" id="UP000240988">
    <property type="component" value="Unassembled WGS sequence"/>
</dbReference>
<name>A0A2U3NQH9_9MYCO</name>
<gene>
    <name evidence="1" type="ORF">MRAB57_1581</name>
</gene>
<protein>
    <recommendedName>
        <fullName evidence="3">TnsA-like heteromeric transposase endonuclease subunit</fullName>
    </recommendedName>
</protein>
<accession>A0A2U3NQH9</accession>
<evidence type="ECO:0000313" key="1">
    <source>
        <dbReference type="EMBL" id="SPM33777.1"/>
    </source>
</evidence>
<dbReference type="NCBIfam" id="NF033179">
    <property type="entry name" value="TnsA_like_Actin"/>
    <property type="match status" value="1"/>
</dbReference>
<dbReference type="STRING" id="1841860.GCA_900157375_01582"/>
<evidence type="ECO:0008006" key="3">
    <source>
        <dbReference type="Google" id="ProtNLM"/>
    </source>
</evidence>
<dbReference type="EMBL" id="FUFA01000002">
    <property type="protein sequence ID" value="SPM33777.1"/>
    <property type="molecule type" value="Genomic_DNA"/>
</dbReference>